<dbReference type="AlphaFoldDB" id="A0A978VLQ2"/>
<dbReference type="EMBL" id="JAEACU010000004">
    <property type="protein sequence ID" value="KAH7534021.1"/>
    <property type="molecule type" value="Genomic_DNA"/>
</dbReference>
<dbReference type="PANTHER" id="PTHR31742">
    <property type="entry name" value="RPA-INTERACTING PROTEIN RPAIN"/>
    <property type="match status" value="1"/>
</dbReference>
<organism evidence="2 3">
    <name type="scientific">Ziziphus jujuba var. spinosa</name>
    <dbReference type="NCBI Taxonomy" id="714518"/>
    <lineage>
        <taxon>Eukaryota</taxon>
        <taxon>Viridiplantae</taxon>
        <taxon>Streptophyta</taxon>
        <taxon>Embryophyta</taxon>
        <taxon>Tracheophyta</taxon>
        <taxon>Spermatophyta</taxon>
        <taxon>Magnoliopsida</taxon>
        <taxon>eudicotyledons</taxon>
        <taxon>Gunneridae</taxon>
        <taxon>Pentapetalae</taxon>
        <taxon>rosids</taxon>
        <taxon>fabids</taxon>
        <taxon>Rosales</taxon>
        <taxon>Rhamnaceae</taxon>
        <taxon>Paliureae</taxon>
        <taxon>Ziziphus</taxon>
    </lineage>
</organism>
<dbReference type="InterPro" id="IPR028156">
    <property type="entry name" value="RIP"/>
</dbReference>
<comment type="caution">
    <text evidence="2">The sequence shown here is derived from an EMBL/GenBank/DDBJ whole genome shotgun (WGS) entry which is preliminary data.</text>
</comment>
<accession>A0A978VLQ2</accession>
<reference evidence="2" key="1">
    <citation type="journal article" date="2021" name="Front. Plant Sci.">
        <title>Chromosome-Scale Genome Assembly for Chinese Sour Jujube and Insights Into Its Genome Evolution and Domestication Signature.</title>
        <authorList>
            <person name="Shen L.-Y."/>
            <person name="Luo H."/>
            <person name="Wang X.-L."/>
            <person name="Wang X.-M."/>
            <person name="Qiu X.-J."/>
            <person name="Liu H."/>
            <person name="Zhou S.-S."/>
            <person name="Jia K.-H."/>
            <person name="Nie S."/>
            <person name="Bao Y.-T."/>
            <person name="Zhang R.-G."/>
            <person name="Yun Q.-Z."/>
            <person name="Chai Y.-H."/>
            <person name="Lu J.-Y."/>
            <person name="Li Y."/>
            <person name="Zhao S.-W."/>
            <person name="Mao J.-F."/>
            <person name="Jia S.-G."/>
            <person name="Mao Y.-M."/>
        </authorList>
    </citation>
    <scope>NUCLEOTIDE SEQUENCE</scope>
    <source>
        <strain evidence="2">AT0</strain>
        <tissue evidence="2">Leaf</tissue>
    </source>
</reference>
<evidence type="ECO:0000313" key="2">
    <source>
        <dbReference type="EMBL" id="KAH7534021.1"/>
    </source>
</evidence>
<dbReference type="PANTHER" id="PTHR31742:SF1">
    <property type="entry name" value="RPA-INTERACTING PROTEIN"/>
    <property type="match status" value="1"/>
</dbReference>
<dbReference type="GO" id="GO:0006606">
    <property type="term" value="P:protein import into nucleus"/>
    <property type="evidence" value="ECO:0007669"/>
    <property type="project" value="TreeGrafter"/>
</dbReference>
<sequence length="204" mass="24265">MIKSACRNIVSDELKKLDSPLNDSLKMSTFDSDINDILWEYDGLHDAYKGECEEILLEMQRIFYEDLRAESTKTREFILLAEPDNMETWQDEEDEYLVHTVYEHMQLDDSRYNNKIIYVITHSRKLIRKSDRNERHVIQLGKLALQTSPWSIRDLSQKMEELHGILDNYAKGLHLHECRDLVDCLREKELVFSLFEVYKEEKSS</sequence>
<dbReference type="Pfam" id="PF14767">
    <property type="entry name" value="RPA_interact_M"/>
    <property type="match status" value="1"/>
</dbReference>
<dbReference type="Proteomes" id="UP000813462">
    <property type="component" value="Unassembled WGS sequence"/>
</dbReference>
<protein>
    <recommendedName>
        <fullName evidence="1">RPA-interacting protein central domain-containing protein</fullName>
    </recommendedName>
</protein>
<gene>
    <name evidence="2" type="ORF">FEM48_Zijuj04G0193500</name>
</gene>
<proteinExistence type="predicted"/>
<dbReference type="InterPro" id="IPR028155">
    <property type="entry name" value="RPA_interact_central"/>
</dbReference>
<evidence type="ECO:0000259" key="1">
    <source>
        <dbReference type="Pfam" id="PF14767"/>
    </source>
</evidence>
<evidence type="ECO:0000313" key="3">
    <source>
        <dbReference type="Proteomes" id="UP000813462"/>
    </source>
</evidence>
<name>A0A978VLQ2_ZIZJJ</name>
<feature type="domain" description="RPA-interacting protein central" evidence="1">
    <location>
        <begin position="4"/>
        <end position="101"/>
    </location>
</feature>
<dbReference type="GO" id="GO:0005634">
    <property type="term" value="C:nucleus"/>
    <property type="evidence" value="ECO:0007669"/>
    <property type="project" value="TreeGrafter"/>
</dbReference>